<dbReference type="Gene3D" id="1.10.510.10">
    <property type="entry name" value="Transferase(Phosphotransferase) domain 1"/>
    <property type="match status" value="1"/>
</dbReference>
<dbReference type="Pfam" id="PF00069">
    <property type="entry name" value="Pkinase"/>
    <property type="match status" value="1"/>
</dbReference>
<dbReference type="InterPro" id="IPR008271">
    <property type="entry name" value="Ser/Thr_kinase_AS"/>
</dbReference>
<keyword evidence="3" id="KW-0808">Transferase</keyword>
<evidence type="ECO:0000256" key="8">
    <source>
        <dbReference type="PROSITE-ProRule" id="PRU10141"/>
    </source>
</evidence>
<dbReference type="PROSITE" id="PS00108">
    <property type="entry name" value="PROTEIN_KINASE_ST"/>
    <property type="match status" value="1"/>
</dbReference>
<dbReference type="GO" id="GO:0030553">
    <property type="term" value="F:cGMP binding"/>
    <property type="evidence" value="ECO:0007669"/>
    <property type="project" value="UniProtKB-KW"/>
</dbReference>
<evidence type="ECO:0000259" key="10">
    <source>
        <dbReference type="PROSITE" id="PS50011"/>
    </source>
</evidence>
<dbReference type="PROSITE" id="PS00107">
    <property type="entry name" value="PROTEIN_KINASE_ATP"/>
    <property type="match status" value="1"/>
</dbReference>
<dbReference type="InterPro" id="IPR018490">
    <property type="entry name" value="cNMP-bd_dom_sf"/>
</dbReference>
<keyword evidence="4 8" id="KW-0547">Nucleotide-binding</keyword>
<evidence type="ECO:0000256" key="3">
    <source>
        <dbReference type="ARBA" id="ARBA00022679"/>
    </source>
</evidence>
<dbReference type="PANTHER" id="PTHR24353:SF143">
    <property type="entry name" value="PROTEIN KINASE DOMAIN-CONTAINING PROTEIN"/>
    <property type="match status" value="1"/>
</dbReference>
<dbReference type="GO" id="GO:0004691">
    <property type="term" value="F:cAMP-dependent protein kinase activity"/>
    <property type="evidence" value="ECO:0007669"/>
    <property type="project" value="TreeGrafter"/>
</dbReference>
<evidence type="ECO:0000256" key="1">
    <source>
        <dbReference type="ARBA" id="ARBA00022527"/>
    </source>
</evidence>
<dbReference type="InterPro" id="IPR014710">
    <property type="entry name" value="RmlC-like_jellyroll"/>
</dbReference>
<feature type="domain" description="Protein kinase" evidence="10">
    <location>
        <begin position="357"/>
        <end position="622"/>
    </location>
</feature>
<feature type="binding site" evidence="8">
    <location>
        <position position="386"/>
    </location>
    <ligand>
        <name>ATP</name>
        <dbReference type="ChEBI" id="CHEBI:30616"/>
    </ligand>
</feature>
<dbReference type="InterPro" id="IPR011009">
    <property type="entry name" value="Kinase-like_dom_sf"/>
</dbReference>
<keyword evidence="2" id="KW-0140">cGMP</keyword>
<evidence type="ECO:0000256" key="9">
    <source>
        <dbReference type="SAM" id="MobiDB-lite"/>
    </source>
</evidence>
<dbReference type="Pfam" id="PF00027">
    <property type="entry name" value="cNMP_binding"/>
    <property type="match status" value="1"/>
</dbReference>
<organism evidence="12">
    <name type="scientific">Zooxanthella nutricula</name>
    <dbReference type="NCBI Taxonomy" id="1333877"/>
    <lineage>
        <taxon>Eukaryota</taxon>
        <taxon>Sar</taxon>
        <taxon>Alveolata</taxon>
        <taxon>Dinophyceae</taxon>
        <taxon>Peridiniales</taxon>
        <taxon>Peridiniales incertae sedis</taxon>
        <taxon>Zooxanthella</taxon>
    </lineage>
</organism>
<evidence type="ECO:0000256" key="6">
    <source>
        <dbReference type="ARBA" id="ARBA00022840"/>
    </source>
</evidence>
<dbReference type="InterPro" id="IPR017441">
    <property type="entry name" value="Protein_kinase_ATP_BS"/>
</dbReference>
<name>A0A7S2IES4_9DINO</name>
<protein>
    <recommendedName>
        <fullName evidence="13">cGMP-dependent protein kinase</fullName>
    </recommendedName>
</protein>
<keyword evidence="6 8" id="KW-0067">ATP-binding</keyword>
<evidence type="ECO:0000256" key="2">
    <source>
        <dbReference type="ARBA" id="ARBA00022535"/>
    </source>
</evidence>
<dbReference type="InterPro" id="IPR000595">
    <property type="entry name" value="cNMP-bd_dom"/>
</dbReference>
<feature type="region of interest" description="Disordered" evidence="9">
    <location>
        <begin position="38"/>
        <end position="73"/>
    </location>
</feature>
<dbReference type="SUPFAM" id="SSF56112">
    <property type="entry name" value="Protein kinase-like (PK-like)"/>
    <property type="match status" value="1"/>
</dbReference>
<evidence type="ECO:0000256" key="7">
    <source>
        <dbReference type="ARBA" id="ARBA00022992"/>
    </source>
</evidence>
<evidence type="ECO:0000256" key="4">
    <source>
        <dbReference type="ARBA" id="ARBA00022741"/>
    </source>
</evidence>
<dbReference type="InterPro" id="IPR000719">
    <property type="entry name" value="Prot_kinase_dom"/>
</dbReference>
<feature type="domain" description="Cyclic nucleotide-binding" evidence="11">
    <location>
        <begin position="118"/>
        <end position="191"/>
    </location>
</feature>
<evidence type="ECO:0000313" key="12">
    <source>
        <dbReference type="EMBL" id="CAD9515758.1"/>
    </source>
</evidence>
<dbReference type="SMART" id="SM00220">
    <property type="entry name" value="S_TKc"/>
    <property type="match status" value="1"/>
</dbReference>
<dbReference type="GO" id="GO:0005952">
    <property type="term" value="C:cAMP-dependent protein kinase complex"/>
    <property type="evidence" value="ECO:0007669"/>
    <property type="project" value="TreeGrafter"/>
</dbReference>
<dbReference type="PANTHER" id="PTHR24353">
    <property type="entry name" value="CYCLIC NUCLEOTIDE-DEPENDENT PROTEIN KINASE"/>
    <property type="match status" value="1"/>
</dbReference>
<feature type="domain" description="Cyclic nucleotide-binding" evidence="11">
    <location>
        <begin position="251"/>
        <end position="289"/>
    </location>
</feature>
<gene>
    <name evidence="12" type="ORF">BRAN1462_LOCUS8091</name>
</gene>
<dbReference type="GO" id="GO:0005524">
    <property type="term" value="F:ATP binding"/>
    <property type="evidence" value="ECO:0007669"/>
    <property type="project" value="UniProtKB-UniRule"/>
</dbReference>
<evidence type="ECO:0008006" key="13">
    <source>
        <dbReference type="Google" id="ProtNLM"/>
    </source>
</evidence>
<evidence type="ECO:0000256" key="5">
    <source>
        <dbReference type="ARBA" id="ARBA00022777"/>
    </source>
</evidence>
<dbReference type="EMBL" id="HBGW01012675">
    <property type="protein sequence ID" value="CAD9515758.1"/>
    <property type="molecule type" value="Transcribed_RNA"/>
</dbReference>
<dbReference type="PROSITE" id="PS50042">
    <property type="entry name" value="CNMP_BINDING_3"/>
    <property type="match status" value="2"/>
</dbReference>
<keyword evidence="1" id="KW-0723">Serine/threonine-protein kinase</keyword>
<dbReference type="AlphaFoldDB" id="A0A7S2IES4"/>
<evidence type="ECO:0000259" key="11">
    <source>
        <dbReference type="PROSITE" id="PS50042"/>
    </source>
</evidence>
<dbReference type="Gene3D" id="3.30.200.20">
    <property type="entry name" value="Phosphorylase Kinase, domain 1"/>
    <property type="match status" value="1"/>
</dbReference>
<keyword evidence="5" id="KW-0418">Kinase</keyword>
<sequence length="690" mass="76292">MASSMAARLKRKASFLQGLHKSPVAMGRRNTIVGISGEDSPHAVANSPFRGSIAVDSDGRRPKWARQPSSEGQQFKEGDRVVCLELSTGGPAPSAAKRLFSGIATVVKPPRWRGLGRKGAVEVELDTGERVGVEPELLRPHVDAQVIGQLGRGDSFGELSLLYNTRREATFRAREASTVFVIGQDRIRTLLSRRGPRFEEDVALLDEVQSLSGLSCAERRELARSRMGHVTFVPGEVILTQGHVRQACLWYVIDLGSVEISRDGELQGCLQRAGVFGERSLVNQAGNDRILAEVGAVAGPRGAECLTFAGELVWSLLERLFAGDDSDPPMNRVDSLQSSIVAGKSRNVRCELRFDQLRRVTHLGRGGFGSVVLMEEVGSNVRYALKVMSKGLIKDAEMQHQVCWERDILLMLDSPFIIHLFRTYKDAQFVYFLLEAATGGNLFSVLHSHPELFNTPSKHVNVAFYVACIIFGLEHIHERRIVYRDLKPENVLLDGRGYGKLCDMGFARFVLGKTNTLAGTPEYMAPEIIAFPHAHDQNVDWWSLGVLTFELVAGQTPFEDDGIADPQEKLIAIHRSQKRGAIRYPPSCPSHVKNFISRLLRPVGQRLGQEGGAAAVKGHPWFNDVNFIKVYRKEPQPVFPNFPPIDVAKTPDQNFASEFTKMPMPSQLENFGSAVVGDQTIAGFSKVDQF</sequence>
<dbReference type="SUPFAM" id="SSF51206">
    <property type="entry name" value="cAMP-binding domain-like"/>
    <property type="match status" value="2"/>
</dbReference>
<dbReference type="CDD" id="cd00038">
    <property type="entry name" value="CAP_ED"/>
    <property type="match status" value="2"/>
</dbReference>
<keyword evidence="7" id="KW-0142">cGMP-binding</keyword>
<dbReference type="PROSITE" id="PS50011">
    <property type="entry name" value="PROTEIN_KINASE_DOM"/>
    <property type="match status" value="1"/>
</dbReference>
<proteinExistence type="predicted"/>
<reference evidence="12" key="1">
    <citation type="submission" date="2021-01" db="EMBL/GenBank/DDBJ databases">
        <authorList>
            <person name="Corre E."/>
            <person name="Pelletier E."/>
            <person name="Niang G."/>
            <person name="Scheremetjew M."/>
            <person name="Finn R."/>
            <person name="Kale V."/>
            <person name="Holt S."/>
            <person name="Cochrane G."/>
            <person name="Meng A."/>
            <person name="Brown T."/>
            <person name="Cohen L."/>
        </authorList>
    </citation>
    <scope>NUCLEOTIDE SEQUENCE</scope>
    <source>
        <strain evidence="12">RCC3387</strain>
    </source>
</reference>
<accession>A0A7S2IES4</accession>
<dbReference type="Gene3D" id="2.60.120.10">
    <property type="entry name" value="Jelly Rolls"/>
    <property type="match status" value="2"/>
</dbReference>